<accession>A0ABT0TXA3</accession>
<protein>
    <submittedName>
        <fullName evidence="2">Serine/threonine protein kinase</fullName>
    </submittedName>
</protein>
<evidence type="ECO:0000313" key="3">
    <source>
        <dbReference type="Proteomes" id="UP001202961"/>
    </source>
</evidence>
<evidence type="ECO:0000256" key="1">
    <source>
        <dbReference type="SAM" id="MobiDB-lite"/>
    </source>
</evidence>
<keyword evidence="2" id="KW-0723">Serine/threonine-protein kinase</keyword>
<dbReference type="Proteomes" id="UP001202961">
    <property type="component" value="Unassembled WGS sequence"/>
</dbReference>
<feature type="compositionally biased region" description="Low complexity" evidence="1">
    <location>
        <begin position="427"/>
        <end position="438"/>
    </location>
</feature>
<dbReference type="GO" id="GO:0004674">
    <property type="term" value="F:protein serine/threonine kinase activity"/>
    <property type="evidence" value="ECO:0007669"/>
    <property type="project" value="UniProtKB-KW"/>
</dbReference>
<dbReference type="InterPro" id="IPR011009">
    <property type="entry name" value="Kinase-like_dom_sf"/>
</dbReference>
<keyword evidence="2" id="KW-0808">Transferase</keyword>
<feature type="region of interest" description="Disordered" evidence="1">
    <location>
        <begin position="579"/>
        <end position="621"/>
    </location>
</feature>
<dbReference type="RefSeq" id="WP_250926906.1">
    <property type="nucleotide sequence ID" value="NZ_JAMQBK010000006.1"/>
</dbReference>
<dbReference type="Gene3D" id="1.10.510.10">
    <property type="entry name" value="Transferase(Phosphotransferase) domain 1"/>
    <property type="match status" value="1"/>
</dbReference>
<reference evidence="2 3" key="1">
    <citation type="journal article" date="2022" name="Syst. Appl. Microbiol.">
        <title>Rhodopirellula aestuarii sp. nov., a novel member of the genus Rhodopirellula isolated from brackish sediments collected in the Tagus River estuary, Portugal.</title>
        <authorList>
            <person name="Vitorino I.R."/>
            <person name="Klimek D."/>
            <person name="Calusinska M."/>
            <person name="Lobo-da-Cunha A."/>
            <person name="Vasconcelos V."/>
            <person name="Lage O.M."/>
        </authorList>
    </citation>
    <scope>NUCLEOTIDE SEQUENCE [LARGE SCALE GENOMIC DNA]</scope>
    <source>
        <strain evidence="2 3">ICT_H3.1</strain>
    </source>
</reference>
<comment type="caution">
    <text evidence="2">The sequence shown here is derived from an EMBL/GenBank/DDBJ whole genome shotgun (WGS) entry which is preliminary data.</text>
</comment>
<evidence type="ECO:0000313" key="2">
    <source>
        <dbReference type="EMBL" id="MCM2369232.1"/>
    </source>
</evidence>
<dbReference type="SUPFAM" id="SSF56112">
    <property type="entry name" value="Protein kinase-like (PK-like)"/>
    <property type="match status" value="1"/>
</dbReference>
<feature type="region of interest" description="Disordered" evidence="1">
    <location>
        <begin position="383"/>
        <end position="523"/>
    </location>
</feature>
<sequence>MPLPLAEFWKRLIQSGLADSSVPRQWAADYAGDHRATPPSDPLGLAQWLVETGRLSPFQASCLLNSSPQASGKTGENPAGRFPVLRIAPLTQSGEAAPPPFAKWLPVSHDSHPDESGLVLQIVPTRLTPVDGDRLRAIAGIRGPGFPALELMALPHGPLGDRKTTIPIDASLDAVGLFAVLPPGKCLATLIASKSAAAHSRWSAAEIVPLIESLAAGMATFAAHGQGKMPHPPMPSPDRIWVPDDSSLSTQLWLDPAEYLSSDVFETPVTIDTDESQVLYAAPEALGGEGELTHSLESQSVYALGCLAYRLRFGQHAFGAAKEEQIRSRQLRFEPPELSAAVAKGAAGEPLLRVLAFALAKDPALRFPSLDAFVTALRATVPADEPSPASAGASTAEPSSAVPVAEPAGRGGETSQAEAGAQVDVTAPPSAAAFKPPAQGKASKPESAAKPQATQSAVSQPPKPSPVVAAPRQAPGPVSEAPPAQPKPPEVAPPPASSPVVASPHAVPAARAVSPEQTSIASEGSAPVGAAIAVAGPAHEPSIRRRSGSRRTAWYVLGSLWIPIFLLIFALALQDPNAPRPVAKRTRPPIPSVIPSVTGNRSEPKVPAKVPPRPPRQYPELADPNSFEVVSDPRMLWAPPSAIVENVNSQPASSATILLPPGPAAILTFDLPHLVSTGLRDVFEPELAPLFERLQKRIALPLDDIRMIAMAWFPGRDGVPEIALAIHLKSPRPLDELTEAWDVSMAQLPGGVTLYAGDDPDSDAFYPHFAEVSKNAEEGTADKSLVDAFAVGSIARISQVAEVEGAAVLLPRQLEELWVTAQPTDAVALLTQPNFLIADARTWVNQTAPTLMSWIQSTLIPECGGLLLRVASVPPEGEGEGKNTTEVAAADEAPTGSRGCYMEVRLAAAPGMDPMALKTKVLAKVNNASVAAEDFLVTREVDPSWRLLASRLPNMWAFVQEQTRSAAIKREVIVNVYLPPLALPQVALGTLLAANTTIGGDTMAVKTLTLEEMLDRPMSVSFGQESLQFAIDTIISEFAADLPEGNPPPKVEIIGGDLQLNGITQNQQVRNFAKTDLPLRTVLTDLMLGANPDRTATGPNDPKQSLIWVIVGEGADAEIRVTTREAAASKNYQLPKEFQLAD</sequence>
<proteinExistence type="predicted"/>
<dbReference type="EMBL" id="JAMQBK010000006">
    <property type="protein sequence ID" value="MCM2369232.1"/>
    <property type="molecule type" value="Genomic_DNA"/>
</dbReference>
<keyword evidence="2" id="KW-0418">Kinase</keyword>
<gene>
    <name evidence="2" type="ORF">NB063_01225</name>
</gene>
<organism evidence="2 3">
    <name type="scientific">Aporhodopirellula aestuarii</name>
    <dbReference type="NCBI Taxonomy" id="2950107"/>
    <lineage>
        <taxon>Bacteria</taxon>
        <taxon>Pseudomonadati</taxon>
        <taxon>Planctomycetota</taxon>
        <taxon>Planctomycetia</taxon>
        <taxon>Pirellulales</taxon>
        <taxon>Pirellulaceae</taxon>
        <taxon>Aporhodopirellula</taxon>
    </lineage>
</organism>
<feature type="compositionally biased region" description="Pro residues" evidence="1">
    <location>
        <begin position="483"/>
        <end position="497"/>
    </location>
</feature>
<feature type="compositionally biased region" description="Low complexity" evidence="1">
    <location>
        <begin position="498"/>
        <end position="515"/>
    </location>
</feature>
<name>A0ABT0TXA3_9BACT</name>
<keyword evidence="3" id="KW-1185">Reference proteome</keyword>